<dbReference type="Pfam" id="PF12833">
    <property type="entry name" value="HTH_18"/>
    <property type="match status" value="1"/>
</dbReference>
<dbReference type="EMBL" id="FNCO01000002">
    <property type="protein sequence ID" value="SDG65372.1"/>
    <property type="molecule type" value="Genomic_DNA"/>
</dbReference>
<dbReference type="PANTHER" id="PTHR46796:SF14">
    <property type="entry name" value="TRANSCRIPTIONAL REGULATORY PROTEIN"/>
    <property type="match status" value="1"/>
</dbReference>
<dbReference type="PROSITE" id="PS00041">
    <property type="entry name" value="HTH_ARAC_FAMILY_1"/>
    <property type="match status" value="1"/>
</dbReference>
<dbReference type="SMART" id="SM00342">
    <property type="entry name" value="HTH_ARAC"/>
    <property type="match status" value="1"/>
</dbReference>
<sequence>MNAINPLLFRSLLASLRSLPDDEHVALEQVMRELSAHWVPEAAQQQPHPPCDRVALSPWQERRAKELMSSQMDKGLSIARIASECSLSRSHFSRAFKKNTGLSPRDWYLQMRLDKARGLLSDSGLTISQISLDCGFADQSHFTRVFSRMTGVTPFNWRRSMATAPLCCAE</sequence>
<dbReference type="PANTHER" id="PTHR46796">
    <property type="entry name" value="HTH-TYPE TRANSCRIPTIONAL ACTIVATOR RHAS-RELATED"/>
    <property type="match status" value="1"/>
</dbReference>
<dbReference type="Proteomes" id="UP000182894">
    <property type="component" value="Unassembled WGS sequence"/>
</dbReference>
<evidence type="ECO:0000313" key="8">
    <source>
        <dbReference type="Proteomes" id="UP000182894"/>
    </source>
</evidence>
<keyword evidence="3" id="KW-0238">DNA-binding</keyword>
<dbReference type="GO" id="GO:0003700">
    <property type="term" value="F:DNA-binding transcription factor activity"/>
    <property type="evidence" value="ECO:0007669"/>
    <property type="project" value="InterPro"/>
</dbReference>
<dbReference type="InterPro" id="IPR018060">
    <property type="entry name" value="HTH_AraC"/>
</dbReference>
<dbReference type="RefSeq" id="WP_074751316.1">
    <property type="nucleotide sequence ID" value="NZ_FNCO01000002.1"/>
</dbReference>
<evidence type="ECO:0000259" key="6">
    <source>
        <dbReference type="PROSITE" id="PS01124"/>
    </source>
</evidence>
<dbReference type="InterPro" id="IPR018062">
    <property type="entry name" value="HTH_AraC-typ_CS"/>
</dbReference>
<protein>
    <submittedName>
        <fullName evidence="7">Helix-turn-helix domain-containing protein</fullName>
    </submittedName>
</protein>
<dbReference type="PRINTS" id="PR00032">
    <property type="entry name" value="HTHARAC"/>
</dbReference>
<comment type="function">
    <text evidence="5">Regulatory protein of the TOL plasmid xyl operons. XylS activates the xylXYZLTEGFJQKIH operon required for the degradation of toluene, m-xylene and p-xylene.</text>
</comment>
<keyword evidence="8" id="KW-1185">Reference proteome</keyword>
<evidence type="ECO:0000256" key="1">
    <source>
        <dbReference type="ARBA" id="ARBA00004496"/>
    </source>
</evidence>
<dbReference type="GO" id="GO:0005737">
    <property type="term" value="C:cytoplasm"/>
    <property type="evidence" value="ECO:0007669"/>
    <property type="project" value="UniProtKB-SubCell"/>
</dbReference>
<comment type="subcellular location">
    <subcellularLocation>
        <location evidence="1">Cytoplasm</location>
    </subcellularLocation>
</comment>
<dbReference type="GO" id="GO:0043565">
    <property type="term" value="F:sequence-specific DNA binding"/>
    <property type="evidence" value="ECO:0007669"/>
    <property type="project" value="InterPro"/>
</dbReference>
<dbReference type="PROSITE" id="PS01124">
    <property type="entry name" value="HTH_ARAC_FAMILY_2"/>
    <property type="match status" value="1"/>
</dbReference>
<feature type="domain" description="HTH araC/xylS-type" evidence="6">
    <location>
        <begin position="62"/>
        <end position="160"/>
    </location>
</feature>
<dbReference type="InterPro" id="IPR009057">
    <property type="entry name" value="Homeodomain-like_sf"/>
</dbReference>
<keyword evidence="4" id="KW-0804">Transcription</keyword>
<evidence type="ECO:0000256" key="2">
    <source>
        <dbReference type="ARBA" id="ARBA00023015"/>
    </source>
</evidence>
<dbReference type="STRING" id="89065.SAMN05216605_102701"/>
<keyword evidence="2" id="KW-0805">Transcription regulation</keyword>
<proteinExistence type="predicted"/>
<dbReference type="Gene3D" id="1.10.10.60">
    <property type="entry name" value="Homeodomain-like"/>
    <property type="match status" value="2"/>
</dbReference>
<evidence type="ECO:0000256" key="5">
    <source>
        <dbReference type="ARBA" id="ARBA00037345"/>
    </source>
</evidence>
<dbReference type="GO" id="GO:0009893">
    <property type="term" value="P:positive regulation of metabolic process"/>
    <property type="evidence" value="ECO:0007669"/>
    <property type="project" value="UniProtKB-ARBA"/>
</dbReference>
<dbReference type="SUPFAM" id="SSF46689">
    <property type="entry name" value="Homeodomain-like"/>
    <property type="match status" value="2"/>
</dbReference>
<evidence type="ECO:0000256" key="4">
    <source>
        <dbReference type="ARBA" id="ARBA00023163"/>
    </source>
</evidence>
<dbReference type="OrthoDB" id="110167at2"/>
<gene>
    <name evidence="7" type="ORF">SAMN05216605_102701</name>
</gene>
<organism evidence="7 8">
    <name type="scientific">Pseudomonas abietaniphila</name>
    <dbReference type="NCBI Taxonomy" id="89065"/>
    <lineage>
        <taxon>Bacteria</taxon>
        <taxon>Pseudomonadati</taxon>
        <taxon>Pseudomonadota</taxon>
        <taxon>Gammaproteobacteria</taxon>
        <taxon>Pseudomonadales</taxon>
        <taxon>Pseudomonadaceae</taxon>
        <taxon>Pseudomonas</taxon>
    </lineage>
</organism>
<dbReference type="InterPro" id="IPR020449">
    <property type="entry name" value="Tscrpt_reg_AraC-type_HTH"/>
</dbReference>
<accession>A0A1G7W047</accession>
<dbReference type="AlphaFoldDB" id="A0A1G7W047"/>
<evidence type="ECO:0000313" key="7">
    <source>
        <dbReference type="EMBL" id="SDG65372.1"/>
    </source>
</evidence>
<dbReference type="InterPro" id="IPR050204">
    <property type="entry name" value="AraC_XylS_family_regulators"/>
</dbReference>
<reference evidence="8" key="1">
    <citation type="submission" date="2016-10" db="EMBL/GenBank/DDBJ databases">
        <authorList>
            <person name="Varghese N."/>
            <person name="Submissions S."/>
        </authorList>
    </citation>
    <scope>NUCLEOTIDE SEQUENCE [LARGE SCALE GENOMIC DNA]</scope>
    <source>
        <strain evidence="8">ATCC 700689</strain>
    </source>
</reference>
<evidence type="ECO:0000256" key="3">
    <source>
        <dbReference type="ARBA" id="ARBA00023125"/>
    </source>
</evidence>
<name>A0A1G7W047_9PSED</name>